<dbReference type="PANTHER" id="PTHR48196:SF1">
    <property type="entry name" value="DUF630 DOMAIN-CONTAINING PROTEIN"/>
    <property type="match status" value="1"/>
</dbReference>
<accession>W1PAZ3</accession>
<reference evidence="2" key="1">
    <citation type="journal article" date="2013" name="Science">
        <title>The Amborella genome and the evolution of flowering plants.</title>
        <authorList>
            <consortium name="Amborella Genome Project"/>
        </authorList>
    </citation>
    <scope>NUCLEOTIDE SEQUENCE [LARGE SCALE GENOMIC DNA]</scope>
</reference>
<dbReference type="HOGENOM" id="CLU_2174389_0_0_1"/>
<organism evidence="1 2">
    <name type="scientific">Amborella trichopoda</name>
    <dbReference type="NCBI Taxonomy" id="13333"/>
    <lineage>
        <taxon>Eukaryota</taxon>
        <taxon>Viridiplantae</taxon>
        <taxon>Streptophyta</taxon>
        <taxon>Embryophyta</taxon>
        <taxon>Tracheophyta</taxon>
        <taxon>Spermatophyta</taxon>
        <taxon>Magnoliopsida</taxon>
        <taxon>Amborellales</taxon>
        <taxon>Amborellaceae</taxon>
        <taxon>Amborella</taxon>
    </lineage>
</organism>
<protein>
    <submittedName>
        <fullName evidence="1">Uncharacterized protein</fullName>
    </submittedName>
</protein>
<dbReference type="Gramene" id="ERN04165">
    <property type="protein sequence ID" value="ERN04165"/>
    <property type="gene ID" value="AMTR_s00077p00088270"/>
</dbReference>
<evidence type="ECO:0000313" key="1">
    <source>
        <dbReference type="EMBL" id="ERN04165.1"/>
    </source>
</evidence>
<name>W1PAZ3_AMBTC</name>
<keyword evidence="2" id="KW-1185">Reference proteome</keyword>
<dbReference type="Proteomes" id="UP000017836">
    <property type="component" value="Unassembled WGS sequence"/>
</dbReference>
<sequence>MEGEASGRRRSFGDRHSSLLDHYERLSLQVQLDQAILGRNFSMPGTIRLLDPSALIAPPSSSNSLSRSLKKLVSRVFRTKARPEKDHQNLEDHQLWGNIFRGHTCSKRRQ</sequence>
<evidence type="ECO:0000313" key="2">
    <source>
        <dbReference type="Proteomes" id="UP000017836"/>
    </source>
</evidence>
<dbReference type="OMA" id="LWGNIFR"/>
<gene>
    <name evidence="1" type="ORF">AMTR_s00077p00088270</name>
</gene>
<dbReference type="AlphaFoldDB" id="W1PAZ3"/>
<proteinExistence type="predicted"/>
<dbReference type="EMBL" id="KI394293">
    <property type="protein sequence ID" value="ERN04165.1"/>
    <property type="molecule type" value="Genomic_DNA"/>
</dbReference>
<dbReference type="PANTHER" id="PTHR48196">
    <property type="entry name" value="DUF630 DOMAIN-CONTAINING PROTEIN"/>
    <property type="match status" value="1"/>
</dbReference>